<name>A0ABN7PG64_TIMPD</name>
<feature type="non-terminal residue" evidence="1">
    <location>
        <position position="78"/>
    </location>
</feature>
<sequence>GYVQRNASMEANVSRKISVNVQKDIMDYVASFGSGGTTVRLVAGYLSEVLAQNPVSMVPAKLISVYVTSVGLEGCAIK</sequence>
<reference evidence="1" key="1">
    <citation type="submission" date="2021-03" db="EMBL/GenBank/DDBJ databases">
        <authorList>
            <person name="Tran Van P."/>
        </authorList>
    </citation>
    <scope>NUCLEOTIDE SEQUENCE</scope>
</reference>
<comment type="caution">
    <text evidence="1">The sequence shown here is derived from an EMBL/GenBank/DDBJ whole genome shotgun (WGS) entry which is preliminary data.</text>
</comment>
<evidence type="ECO:0000313" key="2">
    <source>
        <dbReference type="Proteomes" id="UP001153148"/>
    </source>
</evidence>
<organism evidence="1 2">
    <name type="scientific">Timema podura</name>
    <name type="common">Walking stick</name>
    <dbReference type="NCBI Taxonomy" id="61482"/>
    <lineage>
        <taxon>Eukaryota</taxon>
        <taxon>Metazoa</taxon>
        <taxon>Ecdysozoa</taxon>
        <taxon>Arthropoda</taxon>
        <taxon>Hexapoda</taxon>
        <taxon>Insecta</taxon>
        <taxon>Pterygota</taxon>
        <taxon>Neoptera</taxon>
        <taxon>Polyneoptera</taxon>
        <taxon>Phasmatodea</taxon>
        <taxon>Timematodea</taxon>
        <taxon>Timematoidea</taxon>
        <taxon>Timematidae</taxon>
        <taxon>Timema</taxon>
    </lineage>
</organism>
<proteinExistence type="predicted"/>
<gene>
    <name evidence="1" type="ORF">TPAB3V08_LOCUS13719</name>
</gene>
<dbReference type="EMBL" id="CAJPIN010058819">
    <property type="protein sequence ID" value="CAG2066776.1"/>
    <property type="molecule type" value="Genomic_DNA"/>
</dbReference>
<evidence type="ECO:0000313" key="1">
    <source>
        <dbReference type="EMBL" id="CAG2066776.1"/>
    </source>
</evidence>
<protein>
    <submittedName>
        <fullName evidence="1">Uncharacterized protein</fullName>
    </submittedName>
</protein>
<accession>A0ABN7PG64</accession>
<keyword evidence="2" id="KW-1185">Reference proteome</keyword>
<dbReference type="Proteomes" id="UP001153148">
    <property type="component" value="Unassembled WGS sequence"/>
</dbReference>
<feature type="non-terminal residue" evidence="1">
    <location>
        <position position="1"/>
    </location>
</feature>